<dbReference type="AlphaFoldDB" id="A0A8J8B581"/>
<comment type="similarity">
    <text evidence="1">Belongs to the membrane fusion protein (MFP) (TC 8.A.1) family.</text>
</comment>
<dbReference type="RefSeq" id="WP_212534630.1">
    <property type="nucleotide sequence ID" value="NZ_JAGTUU010000001.1"/>
</dbReference>
<accession>A0A8J8B581</accession>
<organism evidence="3 4">
    <name type="scientific">Thetidibacter halocola</name>
    <dbReference type="NCBI Taxonomy" id="2827239"/>
    <lineage>
        <taxon>Bacteria</taxon>
        <taxon>Pseudomonadati</taxon>
        <taxon>Pseudomonadota</taxon>
        <taxon>Alphaproteobacteria</taxon>
        <taxon>Rhodobacterales</taxon>
        <taxon>Roseobacteraceae</taxon>
        <taxon>Thetidibacter</taxon>
    </lineage>
</organism>
<evidence type="ECO:0000259" key="2">
    <source>
        <dbReference type="Pfam" id="PF25973"/>
    </source>
</evidence>
<dbReference type="EMBL" id="JAGTUU010000001">
    <property type="protein sequence ID" value="MBS0122656.1"/>
    <property type="molecule type" value="Genomic_DNA"/>
</dbReference>
<evidence type="ECO:0000313" key="3">
    <source>
        <dbReference type="EMBL" id="MBS0122656.1"/>
    </source>
</evidence>
<reference evidence="3" key="1">
    <citation type="submission" date="2021-04" db="EMBL/GenBank/DDBJ databases">
        <authorList>
            <person name="Yoon J."/>
        </authorList>
    </citation>
    <scope>NUCLEOTIDE SEQUENCE</scope>
    <source>
        <strain evidence="3">KMU-90</strain>
    </source>
</reference>
<dbReference type="Pfam" id="PF25973">
    <property type="entry name" value="BSH_CzcB"/>
    <property type="match status" value="1"/>
</dbReference>
<gene>
    <name evidence="3" type="ORF">KB874_00795</name>
</gene>
<evidence type="ECO:0000256" key="1">
    <source>
        <dbReference type="ARBA" id="ARBA00009477"/>
    </source>
</evidence>
<dbReference type="SUPFAM" id="SSF111369">
    <property type="entry name" value="HlyD-like secretion proteins"/>
    <property type="match status" value="1"/>
</dbReference>
<dbReference type="NCBIfam" id="TIGR01730">
    <property type="entry name" value="RND_mfp"/>
    <property type="match status" value="1"/>
</dbReference>
<name>A0A8J8B581_9RHOB</name>
<proteinExistence type="inferred from homology"/>
<protein>
    <submittedName>
        <fullName evidence="3">Efflux RND transporter periplasmic adaptor subunit</fullName>
    </submittedName>
</protein>
<comment type="caution">
    <text evidence="3">The sequence shown here is derived from an EMBL/GenBank/DDBJ whole genome shotgun (WGS) entry which is preliminary data.</text>
</comment>
<evidence type="ECO:0000313" key="4">
    <source>
        <dbReference type="Proteomes" id="UP000681356"/>
    </source>
</evidence>
<dbReference type="Proteomes" id="UP000681356">
    <property type="component" value="Unassembled WGS sequence"/>
</dbReference>
<dbReference type="GO" id="GO:0015562">
    <property type="term" value="F:efflux transmembrane transporter activity"/>
    <property type="evidence" value="ECO:0007669"/>
    <property type="project" value="TreeGrafter"/>
</dbReference>
<keyword evidence="4" id="KW-1185">Reference proteome</keyword>
<dbReference type="InterPro" id="IPR058647">
    <property type="entry name" value="BSH_CzcB-like"/>
</dbReference>
<sequence length="242" mass="26176">MSCLIEPREVVRLSTPVAGIVSDVAVDRGDVVAAGDPIARLDSRVEEIQRDLAATRAQDQSGILGLEARIAFLTEQADRTETLAKRNAVSDTTAREAALEAEVARQELAEARVAHVLAGLELTQAEELLRQKQLVSPVAGVVTERLLNPGEYRDGQAHIATIARIDILRVEAFAPIAYFPHVQLGQQVLVTPEAPLDTPRTATIRVIDRVFDAATATFGLRMEIENADLSLPAGLRCTLSFP</sequence>
<dbReference type="Gene3D" id="2.40.30.170">
    <property type="match status" value="1"/>
</dbReference>
<dbReference type="Gene3D" id="2.40.50.100">
    <property type="match status" value="1"/>
</dbReference>
<dbReference type="InterPro" id="IPR006143">
    <property type="entry name" value="RND_pump_MFP"/>
</dbReference>
<dbReference type="GO" id="GO:1990281">
    <property type="term" value="C:efflux pump complex"/>
    <property type="evidence" value="ECO:0007669"/>
    <property type="project" value="TreeGrafter"/>
</dbReference>
<dbReference type="PANTHER" id="PTHR30469">
    <property type="entry name" value="MULTIDRUG RESISTANCE PROTEIN MDTA"/>
    <property type="match status" value="1"/>
</dbReference>
<dbReference type="Gene3D" id="1.10.287.470">
    <property type="entry name" value="Helix hairpin bin"/>
    <property type="match status" value="1"/>
</dbReference>
<feature type="domain" description="CzcB-like barrel-sandwich hybrid" evidence="2">
    <location>
        <begin position="11"/>
        <end position="163"/>
    </location>
</feature>